<dbReference type="Proteomes" id="UP001596915">
    <property type="component" value="Unassembled WGS sequence"/>
</dbReference>
<reference evidence="2" key="1">
    <citation type="journal article" date="2019" name="Int. J. Syst. Evol. Microbiol.">
        <title>The Global Catalogue of Microorganisms (GCM) 10K type strain sequencing project: providing services to taxonomists for standard genome sequencing and annotation.</title>
        <authorList>
            <consortium name="The Broad Institute Genomics Platform"/>
            <consortium name="The Broad Institute Genome Sequencing Center for Infectious Disease"/>
            <person name="Wu L."/>
            <person name="Ma J."/>
        </authorList>
    </citation>
    <scope>NUCLEOTIDE SEQUENCE [LARGE SCALE GENOMIC DNA]</scope>
    <source>
        <strain evidence="2">JCM 12607</strain>
    </source>
</reference>
<evidence type="ECO:0000313" key="1">
    <source>
        <dbReference type="EMBL" id="MFD0622589.1"/>
    </source>
</evidence>
<accession>A0ABW2WM15</accession>
<dbReference type="Gene3D" id="3.40.630.30">
    <property type="match status" value="1"/>
</dbReference>
<protein>
    <submittedName>
        <fullName evidence="1">GNAT family protein</fullName>
    </submittedName>
</protein>
<dbReference type="EMBL" id="JBHTGL010000008">
    <property type="protein sequence ID" value="MFD0622589.1"/>
    <property type="molecule type" value="Genomic_DNA"/>
</dbReference>
<name>A0ABW2WM15_9ACTN</name>
<keyword evidence="2" id="KW-1185">Reference proteome</keyword>
<comment type="caution">
    <text evidence="1">The sequence shown here is derived from an EMBL/GenBank/DDBJ whole genome shotgun (WGS) entry which is preliminary data.</text>
</comment>
<dbReference type="SUPFAM" id="SSF55729">
    <property type="entry name" value="Acyl-CoA N-acyltransferases (Nat)"/>
    <property type="match status" value="1"/>
</dbReference>
<proteinExistence type="predicted"/>
<gene>
    <name evidence="1" type="ORF">ACFQ2K_06875</name>
</gene>
<sequence length="42" mass="4609">MARNTGSLAVAEKLGFTVEGMLRNRDCQQRQAARLVGGWVDC</sequence>
<dbReference type="InterPro" id="IPR016181">
    <property type="entry name" value="Acyl_CoA_acyltransferase"/>
</dbReference>
<evidence type="ECO:0000313" key="2">
    <source>
        <dbReference type="Proteomes" id="UP001596915"/>
    </source>
</evidence>
<organism evidence="1 2">
    <name type="scientific">Streptomyces sanglieri</name>
    <dbReference type="NCBI Taxonomy" id="193460"/>
    <lineage>
        <taxon>Bacteria</taxon>
        <taxon>Bacillati</taxon>
        <taxon>Actinomycetota</taxon>
        <taxon>Actinomycetes</taxon>
        <taxon>Kitasatosporales</taxon>
        <taxon>Streptomycetaceae</taxon>
        <taxon>Streptomyces</taxon>
    </lineage>
</organism>